<evidence type="ECO:0000313" key="3">
    <source>
        <dbReference type="EMBL" id="CEM48386.1"/>
    </source>
</evidence>
<feature type="compositionally biased region" description="Gly residues" evidence="1">
    <location>
        <begin position="173"/>
        <end position="215"/>
    </location>
</feature>
<dbReference type="AlphaFoldDB" id="A0A0G4HVA1"/>
<feature type="compositionally biased region" description="Low complexity" evidence="1">
    <location>
        <begin position="156"/>
        <end position="171"/>
    </location>
</feature>
<reference evidence="3" key="1">
    <citation type="submission" date="2014-11" db="EMBL/GenBank/DDBJ databases">
        <authorList>
            <person name="Otto D Thomas"/>
            <person name="Naeem Raeece"/>
        </authorList>
    </citation>
    <scope>NUCLEOTIDE SEQUENCE</scope>
</reference>
<feature type="transmembrane region" description="Helical" evidence="2">
    <location>
        <begin position="83"/>
        <end position="106"/>
    </location>
</feature>
<keyword evidence="2" id="KW-0472">Membrane</keyword>
<dbReference type="VEuPathDB" id="CryptoDB:Cvel_32173"/>
<gene>
    <name evidence="3" type="ORF">Cvel_32173</name>
</gene>
<sequence length="245" mass="26499">MSNNTDSVHVDFLIAKCSDCDTNDCCNEICRDEVLRKIKENCEKVTQCCKWRVESEETRRSEEIGTCELINGNAKCPIRTADWIIIVAVFGGLIGFAALCFLVIWLSCRDRKKPQQTQKPPETPRPAYSSHTPQNKPQTPYQPYHNPYPPAPMPNVPDDNQNNQPVVVVVQHNGGGKDSTYGGGQYGGPYPGQYGGPSPGQYGGPYPSPGGGGGAPPAPPAYESNPQLCPPGHSAGPPAFDENGR</sequence>
<dbReference type="EMBL" id="CDMZ01004014">
    <property type="protein sequence ID" value="CEM48386.1"/>
    <property type="molecule type" value="Genomic_DNA"/>
</dbReference>
<proteinExistence type="predicted"/>
<evidence type="ECO:0000256" key="2">
    <source>
        <dbReference type="SAM" id="Phobius"/>
    </source>
</evidence>
<accession>A0A0G4HVA1</accession>
<evidence type="ECO:0000256" key="1">
    <source>
        <dbReference type="SAM" id="MobiDB-lite"/>
    </source>
</evidence>
<name>A0A0G4HVA1_9ALVE</name>
<protein>
    <submittedName>
        <fullName evidence="3">Uncharacterized protein</fullName>
    </submittedName>
</protein>
<feature type="compositionally biased region" description="Pro residues" evidence="1">
    <location>
        <begin position="146"/>
        <end position="155"/>
    </location>
</feature>
<organism evidence="3">
    <name type="scientific">Chromera velia CCMP2878</name>
    <dbReference type="NCBI Taxonomy" id="1169474"/>
    <lineage>
        <taxon>Eukaryota</taxon>
        <taxon>Sar</taxon>
        <taxon>Alveolata</taxon>
        <taxon>Colpodellida</taxon>
        <taxon>Chromeraceae</taxon>
        <taxon>Chromera</taxon>
    </lineage>
</organism>
<keyword evidence="2" id="KW-1133">Transmembrane helix</keyword>
<feature type="region of interest" description="Disordered" evidence="1">
    <location>
        <begin position="113"/>
        <end position="245"/>
    </location>
</feature>
<keyword evidence="2" id="KW-0812">Transmembrane</keyword>